<sequence>MSHHFIGQDNDPPLAILVETLASPMLVAHPAPVCLEVDMDAALRLPADQASFCQLIESLIRQALIEMPEGGELTITGCQTNTGIEIELADTGAAVDQRACKLPMIAAALSAELNWQDCPQGGGAVTVKFPHYQVAKRRAA</sequence>
<gene>
    <name evidence="1" type="ORF">RISK_004371</name>
</gene>
<accession>A0A0J1BA30</accession>
<protein>
    <recommendedName>
        <fullName evidence="3">Two-component sensor histidine kinase</fullName>
    </recommendedName>
</protein>
<dbReference type="SUPFAM" id="SSF55874">
    <property type="entry name" value="ATPase domain of HSP90 chaperone/DNA topoisomerase II/histidine kinase"/>
    <property type="match status" value="1"/>
</dbReference>
<evidence type="ECO:0008006" key="3">
    <source>
        <dbReference type="Google" id="ProtNLM"/>
    </source>
</evidence>
<dbReference type="EMBL" id="LECT01000035">
    <property type="protein sequence ID" value="KLU03580.1"/>
    <property type="molecule type" value="Genomic_DNA"/>
</dbReference>
<dbReference type="Gene3D" id="3.30.565.10">
    <property type="entry name" value="Histidine kinase-like ATPase, C-terminal domain"/>
    <property type="match status" value="1"/>
</dbReference>
<dbReference type="RefSeq" id="WP_047815649.1">
    <property type="nucleotide sequence ID" value="NZ_LECT01000035.1"/>
</dbReference>
<evidence type="ECO:0000313" key="2">
    <source>
        <dbReference type="Proteomes" id="UP000036367"/>
    </source>
</evidence>
<dbReference type="OrthoDB" id="291561at2"/>
<comment type="caution">
    <text evidence="1">The sequence shown here is derived from an EMBL/GenBank/DDBJ whole genome shotgun (WGS) entry which is preliminary data.</text>
</comment>
<proteinExistence type="predicted"/>
<organism evidence="1 2">
    <name type="scientific">Rhodopirellula islandica</name>
    <dbReference type="NCBI Taxonomy" id="595434"/>
    <lineage>
        <taxon>Bacteria</taxon>
        <taxon>Pseudomonadati</taxon>
        <taxon>Planctomycetota</taxon>
        <taxon>Planctomycetia</taxon>
        <taxon>Pirellulales</taxon>
        <taxon>Pirellulaceae</taxon>
        <taxon>Rhodopirellula</taxon>
    </lineage>
</organism>
<dbReference type="Proteomes" id="UP000036367">
    <property type="component" value="Unassembled WGS sequence"/>
</dbReference>
<evidence type="ECO:0000313" key="1">
    <source>
        <dbReference type="EMBL" id="KLU03580.1"/>
    </source>
</evidence>
<dbReference type="PATRIC" id="fig|595434.4.peg.4148"/>
<name>A0A0J1BA30_RHOIS</name>
<keyword evidence="2" id="KW-1185">Reference proteome</keyword>
<dbReference type="STRING" id="595434.RISK_004371"/>
<dbReference type="AlphaFoldDB" id="A0A0J1BA30"/>
<reference evidence="1" key="1">
    <citation type="submission" date="2015-05" db="EMBL/GenBank/DDBJ databases">
        <title>Permanent draft genome of Rhodopirellula islandicus K833.</title>
        <authorList>
            <person name="Kizina J."/>
            <person name="Richter M."/>
            <person name="Glockner F.O."/>
            <person name="Harder J."/>
        </authorList>
    </citation>
    <scope>NUCLEOTIDE SEQUENCE [LARGE SCALE GENOMIC DNA]</scope>
    <source>
        <strain evidence="1">K833</strain>
    </source>
</reference>
<dbReference type="InterPro" id="IPR036890">
    <property type="entry name" value="HATPase_C_sf"/>
</dbReference>